<evidence type="ECO:0000313" key="1">
    <source>
        <dbReference type="EMBL" id="JAE37606.1"/>
    </source>
</evidence>
<sequence length="48" mass="5780">MHQLNQLCFHNKAWRKTKRKLTAKTNTKYKKSITLQENLTNSMSNRMI</sequence>
<name>A0A0A9HRX4_ARUDO</name>
<reference evidence="1" key="1">
    <citation type="submission" date="2014-09" db="EMBL/GenBank/DDBJ databases">
        <authorList>
            <person name="Magalhaes I.L.F."/>
            <person name="Oliveira U."/>
            <person name="Santos F.R."/>
            <person name="Vidigal T.H.D.A."/>
            <person name="Brescovit A.D."/>
            <person name="Santos A.J."/>
        </authorList>
    </citation>
    <scope>NUCLEOTIDE SEQUENCE</scope>
    <source>
        <tissue evidence="1">Shoot tissue taken approximately 20 cm above the soil surface</tissue>
    </source>
</reference>
<dbReference type="AlphaFoldDB" id="A0A0A9HRX4"/>
<reference evidence="1" key="2">
    <citation type="journal article" date="2015" name="Data Brief">
        <title>Shoot transcriptome of the giant reed, Arundo donax.</title>
        <authorList>
            <person name="Barrero R.A."/>
            <person name="Guerrero F.D."/>
            <person name="Moolhuijzen P."/>
            <person name="Goolsby J.A."/>
            <person name="Tidwell J."/>
            <person name="Bellgard S.E."/>
            <person name="Bellgard M.I."/>
        </authorList>
    </citation>
    <scope>NUCLEOTIDE SEQUENCE</scope>
    <source>
        <tissue evidence="1">Shoot tissue taken approximately 20 cm above the soil surface</tissue>
    </source>
</reference>
<dbReference type="EMBL" id="GBRH01160290">
    <property type="protein sequence ID" value="JAE37606.1"/>
    <property type="molecule type" value="Transcribed_RNA"/>
</dbReference>
<protein>
    <submittedName>
        <fullName evidence="1">Uncharacterized protein</fullName>
    </submittedName>
</protein>
<organism evidence="1">
    <name type="scientific">Arundo donax</name>
    <name type="common">Giant reed</name>
    <name type="synonym">Donax arundinaceus</name>
    <dbReference type="NCBI Taxonomy" id="35708"/>
    <lineage>
        <taxon>Eukaryota</taxon>
        <taxon>Viridiplantae</taxon>
        <taxon>Streptophyta</taxon>
        <taxon>Embryophyta</taxon>
        <taxon>Tracheophyta</taxon>
        <taxon>Spermatophyta</taxon>
        <taxon>Magnoliopsida</taxon>
        <taxon>Liliopsida</taxon>
        <taxon>Poales</taxon>
        <taxon>Poaceae</taxon>
        <taxon>PACMAD clade</taxon>
        <taxon>Arundinoideae</taxon>
        <taxon>Arundineae</taxon>
        <taxon>Arundo</taxon>
    </lineage>
</organism>
<proteinExistence type="predicted"/>
<accession>A0A0A9HRX4</accession>